<evidence type="ECO:0000256" key="5">
    <source>
        <dbReference type="ARBA" id="ARBA00023242"/>
    </source>
</evidence>
<evidence type="ECO:0000256" key="2">
    <source>
        <dbReference type="ARBA" id="ARBA00009307"/>
    </source>
</evidence>
<dbReference type="CDD" id="cd04329">
    <property type="entry name" value="RNAP_II_Rpb7_N"/>
    <property type="match status" value="1"/>
</dbReference>
<dbReference type="Proteomes" id="UP000182444">
    <property type="component" value="Chromosome 1D"/>
</dbReference>
<dbReference type="PANTHER" id="PTHR12709">
    <property type="entry name" value="DNA-DIRECTED RNA POLYMERASE II, III"/>
    <property type="match status" value="1"/>
</dbReference>
<evidence type="ECO:0000259" key="7">
    <source>
        <dbReference type="Pfam" id="PF00575"/>
    </source>
</evidence>
<dbReference type="GeneID" id="7009507"/>
<dbReference type="SUPFAM" id="SSF88798">
    <property type="entry name" value="N-terminal, heterodimerisation domain of RBP7 (RpoE)"/>
    <property type="match status" value="1"/>
</dbReference>
<evidence type="ECO:0000313" key="9">
    <source>
        <dbReference type="EMBL" id="AOW03933.1"/>
    </source>
</evidence>
<dbReference type="InterPro" id="IPR012340">
    <property type="entry name" value="NA-bd_OB-fold"/>
</dbReference>
<evidence type="ECO:0000313" key="10">
    <source>
        <dbReference type="Proteomes" id="UP000182444"/>
    </source>
</evidence>
<dbReference type="GO" id="GO:0005665">
    <property type="term" value="C:RNA polymerase II, core complex"/>
    <property type="evidence" value="ECO:0007669"/>
    <property type="project" value="EnsemblFungi"/>
</dbReference>
<dbReference type="InterPro" id="IPR005576">
    <property type="entry name" value="Rpb7-like_N"/>
</dbReference>
<dbReference type="EMBL" id="CP017556">
    <property type="protein sequence ID" value="AOW03933.1"/>
    <property type="molecule type" value="Genomic_DNA"/>
</dbReference>
<organism evidence="9 10">
    <name type="scientific">Yarrowia lipolytica</name>
    <name type="common">Candida lipolytica</name>
    <dbReference type="NCBI Taxonomy" id="4952"/>
    <lineage>
        <taxon>Eukaryota</taxon>
        <taxon>Fungi</taxon>
        <taxon>Dikarya</taxon>
        <taxon>Ascomycota</taxon>
        <taxon>Saccharomycotina</taxon>
        <taxon>Dipodascomycetes</taxon>
        <taxon>Dipodascales</taxon>
        <taxon>Dipodascales incertae sedis</taxon>
        <taxon>Yarrowia</taxon>
    </lineage>
</organism>
<evidence type="ECO:0000256" key="3">
    <source>
        <dbReference type="ARBA" id="ARBA00022478"/>
    </source>
</evidence>
<dbReference type="KEGG" id="yli:7009507"/>
<reference evidence="9 10" key="1">
    <citation type="journal article" date="2016" name="PLoS ONE">
        <title>Sequence Assembly of Yarrowia lipolytica Strain W29/CLIB89 Shows Transposable Element Diversity.</title>
        <authorList>
            <person name="Magnan C."/>
            <person name="Yu J."/>
            <person name="Chang I."/>
            <person name="Jahn E."/>
            <person name="Kanomata Y."/>
            <person name="Wu J."/>
            <person name="Zeller M."/>
            <person name="Oakes M."/>
            <person name="Baldi P."/>
            <person name="Sandmeyer S."/>
        </authorList>
    </citation>
    <scope>NUCLEOTIDE SEQUENCE [LARGE SCALE GENOMIC DNA]</scope>
    <source>
        <strain evidence="10">CLIB89(W29)</strain>
    </source>
</reference>
<dbReference type="OMA" id="TMRQPGL"/>
<proteinExistence type="inferred from homology"/>
<accession>A0A1D8NE98</accession>
<dbReference type="GO" id="GO:0003727">
    <property type="term" value="F:single-stranded RNA binding"/>
    <property type="evidence" value="ECO:0007669"/>
    <property type="project" value="TreeGrafter"/>
</dbReference>
<gene>
    <name evidence="9" type="ORF">YALI1_D14462g</name>
</gene>
<dbReference type="GO" id="GO:0060213">
    <property type="term" value="P:positive regulation of nuclear-transcribed mRNA poly(A) tail shortening"/>
    <property type="evidence" value="ECO:0007669"/>
    <property type="project" value="TreeGrafter"/>
</dbReference>
<comment type="function">
    <text evidence="6">DNA-dependent RNA polymerase which catalyzes the transcription of DNA into RNA using the four ribonucleoside triphosphates as substrates.</text>
</comment>
<dbReference type="Pfam" id="PF03876">
    <property type="entry name" value="SHS2_Rpb7-N"/>
    <property type="match status" value="1"/>
</dbReference>
<protein>
    <recommendedName>
        <fullName evidence="6">DNA-directed RNA polymerase subunit</fullName>
    </recommendedName>
</protein>
<dbReference type="Gene3D" id="3.30.1490.120">
    <property type="entry name" value="RNA polymerase Rpb7-like, N-terminal domain"/>
    <property type="match status" value="1"/>
</dbReference>
<evidence type="ECO:0000256" key="4">
    <source>
        <dbReference type="ARBA" id="ARBA00023163"/>
    </source>
</evidence>
<dbReference type="FunFam" id="3.30.1490.120:FF:000001">
    <property type="entry name" value="DNA-directed RNA polymerase II subunit RPB7"/>
    <property type="match status" value="1"/>
</dbReference>
<dbReference type="InterPro" id="IPR003029">
    <property type="entry name" value="S1_domain"/>
</dbReference>
<dbReference type="Gene3D" id="2.40.50.140">
    <property type="entry name" value="Nucleic acid-binding proteins"/>
    <property type="match status" value="1"/>
</dbReference>
<name>A0A1D8NE98_YARLL</name>
<dbReference type="FunFam" id="2.40.50.140:FF:000043">
    <property type="entry name" value="DNA-directed RNA polymerase II subunit RPB7"/>
    <property type="match status" value="1"/>
</dbReference>
<evidence type="ECO:0000256" key="1">
    <source>
        <dbReference type="ARBA" id="ARBA00004123"/>
    </source>
</evidence>
<dbReference type="InterPro" id="IPR036898">
    <property type="entry name" value="RNA_pol_Rpb7-like_N_sf"/>
</dbReference>
<comment type="similarity">
    <text evidence="2">Belongs to the eukaryotic RPB7/RPC8 RNA polymerase subunit family.</text>
</comment>
<feature type="domain" description="RNA polymerase Rpb7-like N-terminal" evidence="8">
    <location>
        <begin position="31"/>
        <end position="85"/>
    </location>
</feature>
<dbReference type="AlphaFoldDB" id="A0A1D8NE98"/>
<feature type="domain" description="S1 motif" evidence="7">
    <location>
        <begin position="100"/>
        <end position="176"/>
    </location>
</feature>
<evidence type="ECO:0000259" key="8">
    <source>
        <dbReference type="Pfam" id="PF03876"/>
    </source>
</evidence>
<comment type="subcellular location">
    <subcellularLocation>
        <location evidence="1 6">Nucleus</location>
    </subcellularLocation>
</comment>
<dbReference type="SUPFAM" id="SSF50249">
    <property type="entry name" value="Nucleic acid-binding proteins"/>
    <property type="match status" value="1"/>
</dbReference>
<dbReference type="eggNOG" id="KOG3298">
    <property type="taxonomic scope" value="Eukaryota"/>
</dbReference>
<dbReference type="GO" id="GO:0000932">
    <property type="term" value="C:P-body"/>
    <property type="evidence" value="ECO:0007669"/>
    <property type="project" value="TreeGrafter"/>
</dbReference>
<dbReference type="InterPro" id="IPR045113">
    <property type="entry name" value="Rpb7-like"/>
</dbReference>
<dbReference type="CDD" id="cd04462">
    <property type="entry name" value="S1_RNAPII_Rpb7"/>
    <property type="match status" value="1"/>
</dbReference>
<dbReference type="RefSeq" id="XP_002143054.3">
    <property type="nucleotide sequence ID" value="XM_002143018.3"/>
</dbReference>
<sequence>MDGRWRLQRSLAQRGCQISTELTQKDLTLSLTLHPSYFGPQMGQYLRSKLLADVEGTCTGEFGYILCVLDQPFDIGKGRVVPSNGSAEFTVNYRAIVWRPFKNEVVDAIVTNVNKMGFFGDVGPLSVFVSSHLIPPDMKFNPSANPPAYVSEDQVIEKGSRVRLKIVGVRADVGEMFAIGTIKEDYLGLV</sequence>
<dbReference type="Pfam" id="PF00575">
    <property type="entry name" value="S1"/>
    <property type="match status" value="1"/>
</dbReference>
<dbReference type="VEuPathDB" id="FungiDB:YALI0_D11627g"/>
<dbReference type="GO" id="GO:0006367">
    <property type="term" value="P:transcription initiation at RNA polymerase II promoter"/>
    <property type="evidence" value="ECO:0007669"/>
    <property type="project" value="EnsemblFungi"/>
</dbReference>
<evidence type="ECO:0000256" key="6">
    <source>
        <dbReference type="RuleBase" id="RU369086"/>
    </source>
</evidence>
<dbReference type="PANTHER" id="PTHR12709:SF4">
    <property type="entry name" value="DNA-DIRECTED RNA POLYMERASE II SUBUNIT RPB7"/>
    <property type="match status" value="1"/>
</dbReference>
<dbReference type="GO" id="GO:0031369">
    <property type="term" value="F:translation initiation factor binding"/>
    <property type="evidence" value="ECO:0007669"/>
    <property type="project" value="TreeGrafter"/>
</dbReference>
<dbReference type="GO" id="GO:0003697">
    <property type="term" value="F:single-stranded DNA binding"/>
    <property type="evidence" value="ECO:0007669"/>
    <property type="project" value="TreeGrafter"/>
</dbReference>
<keyword evidence="4 6" id="KW-0804">Transcription</keyword>
<dbReference type="GO" id="GO:0010590">
    <property type="term" value="P:regulation of septum digestion after cytokinesis"/>
    <property type="evidence" value="ECO:0007669"/>
    <property type="project" value="EnsemblFungi"/>
</dbReference>
<dbReference type="GO" id="GO:0045948">
    <property type="term" value="P:positive regulation of translational initiation"/>
    <property type="evidence" value="ECO:0007669"/>
    <property type="project" value="TreeGrafter"/>
</dbReference>
<keyword evidence="3 6" id="KW-0240">DNA-directed RNA polymerase</keyword>
<dbReference type="VEuPathDB" id="FungiDB:YALI1_D14462g"/>
<keyword evidence="5 6" id="KW-0539">Nucleus</keyword>